<evidence type="ECO:0000313" key="2">
    <source>
        <dbReference type="EMBL" id="RAR03510.1"/>
    </source>
</evidence>
<name>A0A364MTX2_STELY</name>
<dbReference type="EMBL" id="QGDH01000180">
    <property type="protein sequence ID" value="RAR03510.1"/>
    <property type="molecule type" value="Genomic_DNA"/>
</dbReference>
<organism evidence="2 3">
    <name type="scientific">Stemphylium lycopersici</name>
    <name type="common">Tomato gray leaf spot disease fungus</name>
    <name type="synonym">Thyrospora lycopersici</name>
    <dbReference type="NCBI Taxonomy" id="183478"/>
    <lineage>
        <taxon>Eukaryota</taxon>
        <taxon>Fungi</taxon>
        <taxon>Dikarya</taxon>
        <taxon>Ascomycota</taxon>
        <taxon>Pezizomycotina</taxon>
        <taxon>Dothideomycetes</taxon>
        <taxon>Pleosporomycetidae</taxon>
        <taxon>Pleosporales</taxon>
        <taxon>Pleosporineae</taxon>
        <taxon>Pleosporaceae</taxon>
        <taxon>Stemphylium</taxon>
    </lineage>
</organism>
<evidence type="ECO:0000256" key="1">
    <source>
        <dbReference type="SAM" id="MobiDB-lite"/>
    </source>
</evidence>
<feature type="region of interest" description="Disordered" evidence="1">
    <location>
        <begin position="88"/>
        <end position="116"/>
    </location>
</feature>
<proteinExistence type="predicted"/>
<gene>
    <name evidence="2" type="ORF">DDE83_008206</name>
</gene>
<reference evidence="3" key="1">
    <citation type="submission" date="2018-05" db="EMBL/GenBank/DDBJ databases">
        <title>Draft genome sequence of Stemphylium lycopersici strain CIDEFI 213.</title>
        <authorList>
            <person name="Medina R."/>
            <person name="Franco M.E.E."/>
            <person name="Lucentini C.G."/>
            <person name="Saparrat M.C.N."/>
            <person name="Balatti P.A."/>
        </authorList>
    </citation>
    <scope>NUCLEOTIDE SEQUENCE [LARGE SCALE GENOMIC DNA]</scope>
    <source>
        <strain evidence="3">CIDEFI 213</strain>
    </source>
</reference>
<sequence>MEGSYQTDGFQSRASFNSRVLAEGFTFTPPSNASMNRHTPCANAIPMNNTQTGNGWEQELFQGNNIGMPTMISRPLFLSPVGCSQLPKPSFRNHPADSSLHGQAAPLRVPHNTPYPSSRNLYADDAIALGHRTQPESQSRSESLPGKATQPTPFSSIHFQSAKEACDYLNETVWYPSMGNYGIPQTDRQYRFYLLKLCKALQNTTDVWDAGSTPWNYNKFLQGPLGECTKPKDIEAVAHMVLHNTIKVHKMGVTNLAHRRSVDYMPCNREDTEFTFPQRIHFLAELLAHSKTAAAEVMQMMNVEKYIAIPITMLRLFTSFDQRWKGTVGLEKWQWLELEPYNGTGVAHPTIAEQKVLRDMTARRQICDEGTLMNHVARTPVHTAATPMQQLPVLYSDSRIAGGKRPATGSPEQEDKETPKRVRLRRMLISLRFCSPQQEQNGLVTNLKDSPTTINQEVQDERVQFQCTRRSNGYQCKSEGLKPSVAQIDPIKLALDAILESGPLAFNFGASDFHDPTGGASSSSAQPKPLPKFTASVFETPRGAAEYLNEAVWRPTSCEIGIPTCSEEYLAYVKKIYDALIDISDVWDADRFPRLIADFAEGGRWSNQQDLDAIAQFTVYMVMKLHRNGTTGLAFLREPVMSLHEYDVGANIAQRLHFIAYLLRHMKSVADLFMQQVGVEVTCNRIWSVLNAHRPFTACWASLSWSERNHFVFKEPYVGTMLHFNPHRLLDRREDRISEQPTRVSWRVQTLGTNEATSQNVSSYEDLPDIPDLPFDDFWASLGMDTAAAGTQGNVGGEEGTEAFPERLFEMAEEEAG</sequence>
<feature type="region of interest" description="Disordered" evidence="1">
    <location>
        <begin position="133"/>
        <end position="152"/>
    </location>
</feature>
<feature type="region of interest" description="Disordered" evidence="1">
    <location>
        <begin position="400"/>
        <end position="420"/>
    </location>
</feature>
<dbReference type="AlphaFoldDB" id="A0A364MTX2"/>
<accession>A0A364MTX2</accession>
<evidence type="ECO:0000313" key="3">
    <source>
        <dbReference type="Proteomes" id="UP000249619"/>
    </source>
</evidence>
<protein>
    <submittedName>
        <fullName evidence="2">Uncharacterized protein</fullName>
    </submittedName>
</protein>
<dbReference type="Proteomes" id="UP000249619">
    <property type="component" value="Unassembled WGS sequence"/>
</dbReference>
<comment type="caution">
    <text evidence="2">The sequence shown here is derived from an EMBL/GenBank/DDBJ whole genome shotgun (WGS) entry which is preliminary data.</text>
</comment>
<keyword evidence="3" id="KW-1185">Reference proteome</keyword>